<evidence type="ECO:0000256" key="2">
    <source>
        <dbReference type="SAM" id="MobiDB-lite"/>
    </source>
</evidence>
<protein>
    <submittedName>
        <fullName evidence="3">Uncharacterized protein</fullName>
    </submittedName>
</protein>
<organism evidence="3 5">
    <name type="scientific">Venturia inaequalis</name>
    <name type="common">Apple scab fungus</name>
    <dbReference type="NCBI Taxonomy" id="5025"/>
    <lineage>
        <taxon>Eukaryota</taxon>
        <taxon>Fungi</taxon>
        <taxon>Dikarya</taxon>
        <taxon>Ascomycota</taxon>
        <taxon>Pezizomycotina</taxon>
        <taxon>Dothideomycetes</taxon>
        <taxon>Pleosporomycetidae</taxon>
        <taxon>Venturiales</taxon>
        <taxon>Venturiaceae</taxon>
        <taxon>Venturia</taxon>
    </lineage>
</organism>
<evidence type="ECO:0000256" key="1">
    <source>
        <dbReference type="SAM" id="Coils"/>
    </source>
</evidence>
<dbReference type="AlphaFoldDB" id="A0A8H3VAD6"/>
<feature type="region of interest" description="Disordered" evidence="2">
    <location>
        <begin position="1"/>
        <end position="24"/>
    </location>
</feature>
<dbReference type="EMBL" id="WNWS01000054">
    <property type="protein sequence ID" value="KAE9984096.1"/>
    <property type="molecule type" value="Genomic_DNA"/>
</dbReference>
<feature type="region of interest" description="Disordered" evidence="2">
    <location>
        <begin position="76"/>
        <end position="116"/>
    </location>
</feature>
<feature type="coiled-coil region" evidence="1">
    <location>
        <begin position="238"/>
        <end position="265"/>
    </location>
</feature>
<evidence type="ECO:0000313" key="4">
    <source>
        <dbReference type="EMBL" id="KAE9991692.1"/>
    </source>
</evidence>
<feature type="compositionally biased region" description="Polar residues" evidence="2">
    <location>
        <begin position="15"/>
        <end position="24"/>
    </location>
</feature>
<dbReference type="Proteomes" id="UP000490939">
    <property type="component" value="Unassembled WGS sequence"/>
</dbReference>
<dbReference type="EMBL" id="WNWR01000085">
    <property type="protein sequence ID" value="KAE9991692.1"/>
    <property type="molecule type" value="Genomic_DNA"/>
</dbReference>
<comment type="caution">
    <text evidence="3">The sequence shown here is derived from an EMBL/GenBank/DDBJ whole genome shotgun (WGS) entry which is preliminary data.</text>
</comment>
<sequence length="288" mass="32160">MSNRCATRQPDELMTPQTKNNTAFTPESDEMAFNLDHQGLPNHAPSDTLLSADTGFFSVSFSVSRHPFVSDRPLHPNLASLSRHPSPPIPRPSITRNPKSAPPTLQSGVSRSDNNPFVMEHRDLDRCDAARPHWTQNIELASMTEPVDEPQTQHPIKEATNEVAPSPPSFLNRLTYLLWSAGTTETPIRSTYSQLEEEFQKAVLEVQDLTAQERAAHDVLKTLVFTGQVGLTGASLARYRLRMQARRAEEDMDALQVRLYEERETSQAARDMNARAVMGVSWIGGWTG</sequence>
<proteinExistence type="predicted"/>
<feature type="compositionally biased region" description="Polar residues" evidence="2">
    <location>
        <begin position="103"/>
        <end position="115"/>
    </location>
</feature>
<dbReference type="Proteomes" id="UP000447873">
    <property type="component" value="Unassembled WGS sequence"/>
</dbReference>
<name>A0A8H3VAD6_VENIN</name>
<keyword evidence="1" id="KW-0175">Coiled coil</keyword>
<dbReference type="OrthoDB" id="10600461at2759"/>
<evidence type="ECO:0000313" key="5">
    <source>
        <dbReference type="Proteomes" id="UP000447873"/>
    </source>
</evidence>
<evidence type="ECO:0000313" key="3">
    <source>
        <dbReference type="EMBL" id="KAE9984096.1"/>
    </source>
</evidence>
<gene>
    <name evidence="4" type="ORF">EG327_011151</name>
    <name evidence="3" type="ORF">EG328_009146</name>
</gene>
<keyword evidence="6" id="KW-1185">Reference proteome</keyword>
<evidence type="ECO:0000313" key="6">
    <source>
        <dbReference type="Proteomes" id="UP000490939"/>
    </source>
</evidence>
<accession>A0A8H3VAD6</accession>
<reference evidence="3 5" key="1">
    <citation type="submission" date="2018-12" db="EMBL/GenBank/DDBJ databases">
        <title>Venturia inaequalis Genome Resource.</title>
        <authorList>
            <person name="Lichtner F.J."/>
        </authorList>
    </citation>
    <scope>NUCLEOTIDE SEQUENCE [LARGE SCALE GENOMIC DNA]</scope>
    <source>
        <strain evidence="3 5">120213</strain>
        <strain evidence="4 6">DMI_063113</strain>
    </source>
</reference>